<reference evidence="1" key="1">
    <citation type="submission" date="2016-12" db="EMBL/GenBank/DDBJ databases">
        <authorList>
            <person name="Moulin L."/>
        </authorList>
    </citation>
    <scope>NUCLEOTIDE SEQUENCE [LARGE SCALE GENOMIC DNA]</scope>
    <source>
        <strain evidence="1">STM 7183</strain>
    </source>
</reference>
<evidence type="ECO:0000313" key="1">
    <source>
        <dbReference type="EMBL" id="SIT47382.1"/>
    </source>
</evidence>
<comment type="caution">
    <text evidence="1">The sequence shown here is derived from an EMBL/GenBank/DDBJ whole genome shotgun (WGS) entry which is preliminary data.</text>
</comment>
<organism evidence="1 2">
    <name type="scientific">Paraburkholderia piptadeniae</name>
    <dbReference type="NCBI Taxonomy" id="1701573"/>
    <lineage>
        <taxon>Bacteria</taxon>
        <taxon>Pseudomonadati</taxon>
        <taxon>Pseudomonadota</taxon>
        <taxon>Betaproteobacteria</taxon>
        <taxon>Burkholderiales</taxon>
        <taxon>Burkholderiaceae</taxon>
        <taxon>Paraburkholderia</taxon>
    </lineage>
</organism>
<dbReference type="Proteomes" id="UP000195569">
    <property type="component" value="Unassembled WGS sequence"/>
</dbReference>
<protein>
    <submittedName>
        <fullName evidence="1">Uncharacterized protein</fullName>
    </submittedName>
</protein>
<evidence type="ECO:0000313" key="2">
    <source>
        <dbReference type="Proteomes" id="UP000195569"/>
    </source>
</evidence>
<proteinExistence type="predicted"/>
<name>A0A1N7SIZ3_9BURK</name>
<keyword evidence="2" id="KW-1185">Reference proteome</keyword>
<sequence length="41" mass="4493">MRANHVGHVNELLPVARLDVIPCSNVHYEEALAGVSLGYFT</sequence>
<accession>A0A1N7SIZ3</accession>
<dbReference type="EMBL" id="CYGY02000056">
    <property type="protein sequence ID" value="SIT47382.1"/>
    <property type="molecule type" value="Genomic_DNA"/>
</dbReference>
<dbReference type="AlphaFoldDB" id="A0A1N7SIZ3"/>
<gene>
    <name evidence="1" type="ORF">BN2476_560136</name>
</gene>